<evidence type="ECO:0000256" key="1">
    <source>
        <dbReference type="SAM" id="MobiDB-lite"/>
    </source>
</evidence>
<dbReference type="PROSITE" id="PS50056">
    <property type="entry name" value="TYR_PHOSPHATASE_2"/>
    <property type="match status" value="1"/>
</dbReference>
<feature type="region of interest" description="Disordered" evidence="1">
    <location>
        <begin position="279"/>
        <end position="301"/>
    </location>
</feature>
<protein>
    <submittedName>
        <fullName evidence="3">Protein tyrosine/serine phosphatase</fullName>
    </submittedName>
</protein>
<name>A0A495XY73_9MICO</name>
<dbReference type="Proteomes" id="UP000278440">
    <property type="component" value="Unassembled WGS sequence"/>
</dbReference>
<feature type="region of interest" description="Disordered" evidence="1">
    <location>
        <begin position="94"/>
        <end position="138"/>
    </location>
</feature>
<dbReference type="SUPFAM" id="SSF52799">
    <property type="entry name" value="(Phosphotyrosine protein) phosphatases II"/>
    <property type="match status" value="1"/>
</dbReference>
<comment type="caution">
    <text evidence="3">The sequence shown here is derived from an EMBL/GenBank/DDBJ whole genome shotgun (WGS) entry which is preliminary data.</text>
</comment>
<dbReference type="RefSeq" id="WP_121031649.1">
    <property type="nucleotide sequence ID" value="NZ_RBXT01000001.1"/>
</dbReference>
<sequence length="301" mass="32599">MAEPNWIELAGVVNMRDLGGLTTERGEVVQARRLLRSDNLQDLPADSVRTLVARYGLTDVVDLRTDVEVVREGEGPLRALPEVRHHHLTLYREDTDESGIPAAERSLPWERGDAEAAATRRAAEAASPSSPAATPPSHDEFWSQHYLSYLDQRPDSIVAALRAVADGEGAVVVHCAAGKDRTGTVVGVALKAVGVPDEEIEADYAASAERVPRILDRLRQRPAYAANLRDKSVAQQSPTTDTMRLLLDALENRLGGVHAWLAGHGFDADDVERLRRKLLAPDAHSDDRAAADGPGDAGQPE</sequence>
<dbReference type="InterPro" id="IPR029021">
    <property type="entry name" value="Prot-tyrosine_phosphatase-like"/>
</dbReference>
<dbReference type="PROSITE" id="PS00383">
    <property type="entry name" value="TYR_PHOSPHATASE_1"/>
    <property type="match status" value="1"/>
</dbReference>
<dbReference type="InterPro" id="IPR026893">
    <property type="entry name" value="Tyr/Ser_Pase_IphP-type"/>
</dbReference>
<accession>A0A495XY73</accession>
<dbReference type="GO" id="GO:0004721">
    <property type="term" value="F:phosphoprotein phosphatase activity"/>
    <property type="evidence" value="ECO:0007669"/>
    <property type="project" value="InterPro"/>
</dbReference>
<feature type="domain" description="Tyrosine specific protein phosphatases" evidence="2">
    <location>
        <begin position="155"/>
        <end position="213"/>
    </location>
</feature>
<organism evidence="3 4">
    <name type="scientific">Terracoccus luteus</name>
    <dbReference type="NCBI Taxonomy" id="53356"/>
    <lineage>
        <taxon>Bacteria</taxon>
        <taxon>Bacillati</taxon>
        <taxon>Actinomycetota</taxon>
        <taxon>Actinomycetes</taxon>
        <taxon>Micrococcales</taxon>
        <taxon>Intrasporangiaceae</taxon>
        <taxon>Terracoccus</taxon>
    </lineage>
</organism>
<keyword evidence="4" id="KW-1185">Reference proteome</keyword>
<dbReference type="InterPro" id="IPR016130">
    <property type="entry name" value="Tyr_Pase_AS"/>
</dbReference>
<dbReference type="Pfam" id="PF13350">
    <property type="entry name" value="Y_phosphatase3"/>
    <property type="match status" value="1"/>
</dbReference>
<evidence type="ECO:0000313" key="3">
    <source>
        <dbReference type="EMBL" id="RKT77656.1"/>
    </source>
</evidence>
<dbReference type="AlphaFoldDB" id="A0A495XY73"/>
<gene>
    <name evidence="3" type="ORF">DFJ68_1080</name>
</gene>
<proteinExistence type="predicted"/>
<feature type="compositionally biased region" description="Low complexity" evidence="1">
    <location>
        <begin position="115"/>
        <end position="136"/>
    </location>
</feature>
<evidence type="ECO:0000313" key="4">
    <source>
        <dbReference type="Proteomes" id="UP000278440"/>
    </source>
</evidence>
<dbReference type="InterPro" id="IPR000387">
    <property type="entry name" value="Tyr_Pase_dom"/>
</dbReference>
<reference evidence="3 4" key="1">
    <citation type="submission" date="2018-10" db="EMBL/GenBank/DDBJ databases">
        <title>Sequencing the genomes of 1000 actinobacteria strains.</title>
        <authorList>
            <person name="Klenk H.-P."/>
        </authorList>
    </citation>
    <scope>NUCLEOTIDE SEQUENCE [LARGE SCALE GENOMIC DNA]</scope>
    <source>
        <strain evidence="3 4">DSM 44267</strain>
    </source>
</reference>
<feature type="compositionally biased region" description="Low complexity" evidence="1">
    <location>
        <begin position="291"/>
        <end position="301"/>
    </location>
</feature>
<dbReference type="Gene3D" id="3.90.190.10">
    <property type="entry name" value="Protein tyrosine phosphatase superfamily"/>
    <property type="match status" value="1"/>
</dbReference>
<evidence type="ECO:0000259" key="2">
    <source>
        <dbReference type="PROSITE" id="PS50056"/>
    </source>
</evidence>
<dbReference type="EMBL" id="RBXT01000001">
    <property type="protein sequence ID" value="RKT77656.1"/>
    <property type="molecule type" value="Genomic_DNA"/>
</dbReference>
<dbReference type="OrthoDB" id="1188001at2"/>